<reference evidence="13 14" key="2">
    <citation type="submission" date="2018-11" db="EMBL/GenBank/DDBJ databases">
        <authorList>
            <consortium name="Pathogen Informatics"/>
        </authorList>
    </citation>
    <scope>NUCLEOTIDE SEQUENCE [LARGE SCALE GENOMIC DNA]</scope>
</reference>
<dbReference type="GO" id="GO:0007178">
    <property type="term" value="P:cell surface receptor protein serine/threonine kinase signaling pathway"/>
    <property type="evidence" value="ECO:0007669"/>
    <property type="project" value="TreeGrafter"/>
</dbReference>
<dbReference type="EMBL" id="UZAJ01041606">
    <property type="protein sequence ID" value="VDP20374.1"/>
    <property type="molecule type" value="Genomic_DNA"/>
</dbReference>
<dbReference type="Pfam" id="PF06239">
    <property type="entry name" value="ECSIT_N"/>
    <property type="match status" value="1"/>
</dbReference>
<evidence type="ECO:0000256" key="9">
    <source>
        <dbReference type="ARBA" id="ARBA00022946"/>
    </source>
</evidence>
<dbReference type="GO" id="GO:0045087">
    <property type="term" value="P:innate immune response"/>
    <property type="evidence" value="ECO:0007669"/>
    <property type="project" value="UniProtKB-KW"/>
</dbReference>
<dbReference type="PANTHER" id="PTHR13113:SF1">
    <property type="entry name" value="EVOLUTIONARILY CONSERVED SIGNALING INTERMEDIATE IN TOLL PATHWAY, MITOCHONDRIAL"/>
    <property type="match status" value="1"/>
</dbReference>
<gene>
    <name evidence="13" type="ORF">OFLC_LOCUS15097</name>
</gene>
<evidence type="ECO:0000313" key="15">
    <source>
        <dbReference type="WBParaSite" id="OFLC_0001510801-mRNA-1"/>
    </source>
</evidence>
<evidence type="ECO:0000256" key="6">
    <source>
        <dbReference type="ARBA" id="ARBA00022490"/>
    </source>
</evidence>
<evidence type="ECO:0000256" key="11">
    <source>
        <dbReference type="ARBA" id="ARBA00023242"/>
    </source>
</evidence>
<feature type="domain" description="ECSIT C-terminal" evidence="12">
    <location>
        <begin position="136"/>
        <end position="236"/>
    </location>
</feature>
<evidence type="ECO:0000256" key="8">
    <source>
        <dbReference type="ARBA" id="ARBA00022859"/>
    </source>
</evidence>
<evidence type="ECO:0000256" key="1">
    <source>
        <dbReference type="ARBA" id="ARBA00004123"/>
    </source>
</evidence>
<keyword evidence="10" id="KW-0496">Mitochondrion</keyword>
<dbReference type="WBParaSite" id="OFLC_0001510801-mRNA-1">
    <property type="protein sequence ID" value="OFLC_0001510801-mRNA-1"/>
    <property type="gene ID" value="OFLC_0001510801"/>
</dbReference>
<dbReference type="SMART" id="SM01284">
    <property type="entry name" value="ECSIT_Cterm"/>
    <property type="match status" value="1"/>
</dbReference>
<dbReference type="Pfam" id="PF14784">
    <property type="entry name" value="ECSIT_C"/>
    <property type="match status" value="1"/>
</dbReference>
<evidence type="ECO:0000256" key="7">
    <source>
        <dbReference type="ARBA" id="ARBA00022588"/>
    </source>
</evidence>
<evidence type="ECO:0000256" key="4">
    <source>
        <dbReference type="ARBA" id="ARBA00007674"/>
    </source>
</evidence>
<keyword evidence="9" id="KW-0809">Transit peptide</keyword>
<dbReference type="AlphaFoldDB" id="A0A183I5T5"/>
<name>A0A183I5T5_9BILA</name>
<evidence type="ECO:0000256" key="10">
    <source>
        <dbReference type="ARBA" id="ARBA00023128"/>
    </source>
</evidence>
<evidence type="ECO:0000259" key="12">
    <source>
        <dbReference type="SMART" id="SM01284"/>
    </source>
</evidence>
<dbReference type="STRING" id="387005.A0A183I5T5"/>
<organism evidence="15">
    <name type="scientific">Onchocerca flexuosa</name>
    <dbReference type="NCBI Taxonomy" id="387005"/>
    <lineage>
        <taxon>Eukaryota</taxon>
        <taxon>Metazoa</taxon>
        <taxon>Ecdysozoa</taxon>
        <taxon>Nematoda</taxon>
        <taxon>Chromadorea</taxon>
        <taxon>Rhabditida</taxon>
        <taxon>Spirurina</taxon>
        <taxon>Spiruromorpha</taxon>
        <taxon>Filarioidea</taxon>
        <taxon>Onchocercidae</taxon>
        <taxon>Onchocerca</taxon>
    </lineage>
</organism>
<evidence type="ECO:0000256" key="3">
    <source>
        <dbReference type="ARBA" id="ARBA00004496"/>
    </source>
</evidence>
<comment type="subcellular location">
    <subcellularLocation>
        <location evidence="3">Cytoplasm</location>
    </subcellularLocation>
    <subcellularLocation>
        <location evidence="2">Mitochondrion</location>
    </subcellularLocation>
    <subcellularLocation>
        <location evidence="1">Nucleus</location>
    </subcellularLocation>
</comment>
<keyword evidence="8" id="KW-0391">Immunity</keyword>
<dbReference type="PANTHER" id="PTHR13113">
    <property type="entry name" value="ECSIT EVOLUTIONARILY CONSERVED SIGNALING INTERMEDIATE IN TOLL PATHWAYS"/>
    <property type="match status" value="1"/>
</dbReference>
<proteinExistence type="inferred from homology"/>
<dbReference type="InterPro" id="IPR010418">
    <property type="entry name" value="ECSIT"/>
</dbReference>
<dbReference type="Proteomes" id="UP000267606">
    <property type="component" value="Unassembled WGS sequence"/>
</dbReference>
<evidence type="ECO:0000256" key="2">
    <source>
        <dbReference type="ARBA" id="ARBA00004173"/>
    </source>
</evidence>
<keyword evidence="7" id="KW-0399">Innate immunity</keyword>
<keyword evidence="6" id="KW-0963">Cytoplasm</keyword>
<keyword evidence="14" id="KW-1185">Reference proteome</keyword>
<comment type="similarity">
    <text evidence="4">Belongs to the ECSIT family.</text>
</comment>
<sequence>YLLKCLHQIQCSFVSDNFCKKQVHARGHVEFINTALKYMKEYGLQKDLDIYKSLLNVFPKGPMIPQNVFQQRILYYPQQQICCVKLLDEMEWFGVQPDKEIHDLVVNAFGEWNYATKKINDRELDESDRWLLSSQSHLQKKLLQNLEKNTTLYVDGPNKVYLMDHCIEYVGLFSDPKSQYYEKHEEDDLDEDFENWKSEWDEGYERRPKHNIHEQQHETILALSIFGKVTCRFDFPSSFLQSEKRGDS</sequence>
<keyword evidence="11" id="KW-0539">Nucleus</keyword>
<protein>
    <recommendedName>
        <fullName evidence="5">Evolutionarily conserved signaling intermediate in Toll pathway, mitochondrial</fullName>
    </recommendedName>
</protein>
<dbReference type="GO" id="GO:0005634">
    <property type="term" value="C:nucleus"/>
    <property type="evidence" value="ECO:0007669"/>
    <property type="project" value="UniProtKB-SubCell"/>
</dbReference>
<reference evidence="15" key="1">
    <citation type="submission" date="2016-06" db="UniProtKB">
        <authorList>
            <consortium name="WormBaseParasite"/>
        </authorList>
    </citation>
    <scope>IDENTIFICATION</scope>
</reference>
<evidence type="ECO:0000313" key="13">
    <source>
        <dbReference type="EMBL" id="VDP20374.1"/>
    </source>
</evidence>
<evidence type="ECO:0000256" key="5">
    <source>
        <dbReference type="ARBA" id="ARBA00019998"/>
    </source>
</evidence>
<accession>A0A183I5T5</accession>
<dbReference type="InterPro" id="IPR046448">
    <property type="entry name" value="ECSIT_N"/>
</dbReference>
<evidence type="ECO:0000313" key="14">
    <source>
        <dbReference type="Proteomes" id="UP000267606"/>
    </source>
</evidence>
<dbReference type="InterPro" id="IPR029342">
    <property type="entry name" value="ECIST_C"/>
</dbReference>
<dbReference type="GO" id="GO:0005739">
    <property type="term" value="C:mitochondrion"/>
    <property type="evidence" value="ECO:0007669"/>
    <property type="project" value="UniProtKB-SubCell"/>
</dbReference>